<dbReference type="InterPro" id="IPR011324">
    <property type="entry name" value="Cytotoxic_necrot_fac-like_cat"/>
</dbReference>
<protein>
    <recommendedName>
        <fullName evidence="7">Chemotaxis protein CheD</fullName>
    </recommendedName>
</protein>
<keyword evidence="4" id="KW-0812">Transmembrane</keyword>
<dbReference type="InterPro" id="IPR038592">
    <property type="entry name" value="CheD-like_sf"/>
</dbReference>
<evidence type="ECO:0000256" key="2">
    <source>
        <dbReference type="ARBA" id="ARBA00022801"/>
    </source>
</evidence>
<dbReference type="EMBL" id="CP046904">
    <property type="protein sequence ID" value="QGZ37798.1"/>
    <property type="molecule type" value="Genomic_DNA"/>
</dbReference>
<evidence type="ECO:0000256" key="1">
    <source>
        <dbReference type="ARBA" id="ARBA00022500"/>
    </source>
</evidence>
<keyword evidence="2" id="KW-0378">Hydrolase</keyword>
<dbReference type="InterPro" id="IPR005659">
    <property type="entry name" value="Chemorcpt_Glu_NH3ase_CheD"/>
</dbReference>
<keyword evidence="6" id="KW-1185">Reference proteome</keyword>
<dbReference type="Pfam" id="PF03975">
    <property type="entry name" value="CheD"/>
    <property type="match status" value="1"/>
</dbReference>
<keyword evidence="4" id="KW-0472">Membrane</keyword>
<evidence type="ECO:0000313" key="6">
    <source>
        <dbReference type="Proteomes" id="UP000437862"/>
    </source>
</evidence>
<proteinExistence type="predicted"/>
<name>A0ABX6FJQ2_9BURK</name>
<accession>A0ABX6FJQ2</accession>
<feature type="region of interest" description="Disordered" evidence="3">
    <location>
        <begin position="1"/>
        <end position="29"/>
    </location>
</feature>
<reference evidence="5 6" key="1">
    <citation type="submission" date="2019-12" db="EMBL/GenBank/DDBJ databases">
        <title>Draft Genome Sequences of Six Type Strains of the Genus Massilia.</title>
        <authorList>
            <person name="Miess H."/>
            <person name="Frediansyah A."/>
            <person name="Goeker M."/>
            <person name="Gross H."/>
        </authorList>
    </citation>
    <scope>NUCLEOTIDE SEQUENCE [LARGE SCALE GENOMIC DNA]</scope>
    <source>
        <strain evidence="5 6">DSM 26639</strain>
    </source>
</reference>
<dbReference type="CDD" id="cd16352">
    <property type="entry name" value="CheD"/>
    <property type="match status" value="1"/>
</dbReference>
<evidence type="ECO:0000256" key="4">
    <source>
        <dbReference type="SAM" id="Phobius"/>
    </source>
</evidence>
<evidence type="ECO:0000313" key="5">
    <source>
        <dbReference type="EMBL" id="QGZ37798.1"/>
    </source>
</evidence>
<feature type="transmembrane region" description="Helical" evidence="4">
    <location>
        <begin position="70"/>
        <end position="90"/>
    </location>
</feature>
<feature type="transmembrane region" description="Helical" evidence="4">
    <location>
        <begin position="102"/>
        <end position="131"/>
    </location>
</feature>
<sequence length="252" mass="27147">MGRRFRRHAGDPRAAGDLAQPAQAGPLTAAPDSSWDCWVNAIYRSISCVHHSGADPINVRQPVLRRRRRLCFHCHWVPMPNSLVLTPPAGTAPNLAAADVTHVWAGALAVGSGNMVLTALLGSCVGIGILWRRKKRCALAHCLLAEAPPDDTGLDLRYVSNALPALLRGLGAREEDYAELEVIAAGGASLFERVQFPLRVGERNIAALERAVQALGLRVVHQFLGGSHGSRITLHCATQTYDTRRIGPDAAR</sequence>
<dbReference type="PANTHER" id="PTHR35147">
    <property type="entry name" value="CHEMORECEPTOR GLUTAMINE DEAMIDASE CHED-RELATED"/>
    <property type="match status" value="1"/>
</dbReference>
<evidence type="ECO:0008006" key="7">
    <source>
        <dbReference type="Google" id="ProtNLM"/>
    </source>
</evidence>
<keyword evidence="4" id="KW-1133">Transmembrane helix</keyword>
<dbReference type="SUPFAM" id="SSF64438">
    <property type="entry name" value="CNF1/YfiH-like putative cysteine hydrolases"/>
    <property type="match status" value="1"/>
</dbReference>
<organism evidence="5 6">
    <name type="scientific">Pseudoduganella flava</name>
    <dbReference type="NCBI Taxonomy" id="871742"/>
    <lineage>
        <taxon>Bacteria</taxon>
        <taxon>Pseudomonadati</taxon>
        <taxon>Pseudomonadota</taxon>
        <taxon>Betaproteobacteria</taxon>
        <taxon>Burkholderiales</taxon>
        <taxon>Oxalobacteraceae</taxon>
        <taxon>Telluria group</taxon>
        <taxon>Pseudoduganella</taxon>
    </lineage>
</organism>
<dbReference type="Proteomes" id="UP000437862">
    <property type="component" value="Chromosome"/>
</dbReference>
<gene>
    <name evidence="5" type="ORF">GO485_01160</name>
</gene>
<dbReference type="PANTHER" id="PTHR35147:SF1">
    <property type="entry name" value="CHEMORECEPTOR GLUTAMINE DEAMIDASE CHED-RELATED"/>
    <property type="match status" value="1"/>
</dbReference>
<evidence type="ECO:0000256" key="3">
    <source>
        <dbReference type="SAM" id="MobiDB-lite"/>
    </source>
</evidence>
<dbReference type="Gene3D" id="3.30.1330.200">
    <property type="match status" value="1"/>
</dbReference>
<keyword evidence="1" id="KW-0145">Chemotaxis</keyword>